<dbReference type="PROSITE" id="PS00156">
    <property type="entry name" value="OMPDECASE"/>
    <property type="match status" value="1"/>
</dbReference>
<sequence>MTFTDKLTRAVQSSGSVLCAGLDPDPDRIPKPLRDQIPDEGRLIFEFCRRVIEAVKPHVCAFKPNLAFFEALGAPGWNALEQVIDSIPSNRVVIADAKRGDIGNTAGKYREAFFDRLGADAITLNPLMGMDTIQPFTHYPDKAVFVLTLTSNEGAADFFKQRIEGGSSLSQYIAGELSRYQVQSAAHLGMVLGATQTTNLQPLLKAHPNAHLLIPGVGTQGGSIPDLEKVLENHKGVPIINSSRSILYAGRDNEDWIRYVTDQAVQLKESLHTISSRYAKKAS</sequence>
<comment type="similarity">
    <text evidence="2">Belongs to the OMP decarboxylase family. Type 2 subfamily.</text>
</comment>
<organism evidence="9 10">
    <name type="scientific">Rhodohalobacter mucosus</name>
    <dbReference type="NCBI Taxonomy" id="2079485"/>
    <lineage>
        <taxon>Bacteria</taxon>
        <taxon>Pseudomonadati</taxon>
        <taxon>Balneolota</taxon>
        <taxon>Balneolia</taxon>
        <taxon>Balneolales</taxon>
        <taxon>Balneolaceae</taxon>
        <taxon>Rhodohalobacter</taxon>
    </lineage>
</organism>
<evidence type="ECO:0000256" key="2">
    <source>
        <dbReference type="ARBA" id="ARBA00008847"/>
    </source>
</evidence>
<dbReference type="Gene3D" id="3.20.20.70">
    <property type="entry name" value="Aldolase class I"/>
    <property type="match status" value="1"/>
</dbReference>
<dbReference type="CDD" id="cd04725">
    <property type="entry name" value="OMP_decarboxylase_like"/>
    <property type="match status" value="1"/>
</dbReference>
<dbReference type="OrthoDB" id="9808470at2"/>
<dbReference type="RefSeq" id="WP_109647949.1">
    <property type="nucleotide sequence ID" value="NZ_QGGB01000010.1"/>
</dbReference>
<dbReference type="EC" id="4.1.1.23" evidence="7"/>
<evidence type="ECO:0000313" key="10">
    <source>
        <dbReference type="Proteomes" id="UP000245533"/>
    </source>
</evidence>
<evidence type="ECO:0000256" key="4">
    <source>
        <dbReference type="ARBA" id="ARBA00022975"/>
    </source>
</evidence>
<reference evidence="9 10" key="1">
    <citation type="submission" date="2018-05" db="EMBL/GenBank/DDBJ databases">
        <title>Rhodohalobacter halophilus gen. nov., sp. nov., a moderately halophilic member of the family Balneolaceae.</title>
        <authorList>
            <person name="Liu Z.-W."/>
        </authorList>
    </citation>
    <scope>NUCLEOTIDE SEQUENCE [LARGE SCALE GENOMIC DNA]</scope>
    <source>
        <strain evidence="9 10">8A47</strain>
    </source>
</reference>
<dbReference type="InterPro" id="IPR001754">
    <property type="entry name" value="OMPdeCOase_dom"/>
</dbReference>
<dbReference type="UniPathway" id="UPA00070">
    <property type="reaction ID" value="UER00120"/>
</dbReference>
<dbReference type="InterPro" id="IPR018089">
    <property type="entry name" value="OMPdecase_AS"/>
</dbReference>
<proteinExistence type="inferred from homology"/>
<accession>A0A316TLD5</accession>
<dbReference type="GO" id="GO:0044205">
    <property type="term" value="P:'de novo' UMP biosynthetic process"/>
    <property type="evidence" value="ECO:0007669"/>
    <property type="project" value="UniProtKB-UniPathway"/>
</dbReference>
<dbReference type="InterPro" id="IPR011060">
    <property type="entry name" value="RibuloseP-bd_barrel"/>
</dbReference>
<dbReference type="NCBIfam" id="TIGR02127">
    <property type="entry name" value="pyrF_sub2"/>
    <property type="match status" value="1"/>
</dbReference>
<dbReference type="SMART" id="SM00934">
    <property type="entry name" value="OMPdecase"/>
    <property type="match status" value="1"/>
</dbReference>
<keyword evidence="4" id="KW-0665">Pyrimidine biosynthesis</keyword>
<evidence type="ECO:0000256" key="1">
    <source>
        <dbReference type="ARBA" id="ARBA00004861"/>
    </source>
</evidence>
<dbReference type="SUPFAM" id="SSF51366">
    <property type="entry name" value="Ribulose-phoshate binding barrel"/>
    <property type="match status" value="1"/>
</dbReference>
<keyword evidence="3" id="KW-0210">Decarboxylase</keyword>
<evidence type="ECO:0000256" key="6">
    <source>
        <dbReference type="ARBA" id="ARBA00049157"/>
    </source>
</evidence>
<gene>
    <name evidence="9" type="primary">pyrF</name>
    <name evidence="9" type="ORF">DDZ15_15110</name>
</gene>
<name>A0A316TLD5_9BACT</name>
<comment type="pathway">
    <text evidence="1">Pyrimidine metabolism; UMP biosynthesis via de novo pathway; UMP from orotate: step 2/2.</text>
</comment>
<dbReference type="Pfam" id="PF00215">
    <property type="entry name" value="OMPdecase"/>
    <property type="match status" value="1"/>
</dbReference>
<feature type="domain" description="Orotidine 5'-phosphate decarboxylase" evidence="8">
    <location>
        <begin position="17"/>
        <end position="259"/>
    </location>
</feature>
<comment type="caution">
    <text evidence="9">The sequence shown here is derived from an EMBL/GenBank/DDBJ whole genome shotgun (WGS) entry which is preliminary data.</text>
</comment>
<keyword evidence="5" id="KW-0456">Lyase</keyword>
<evidence type="ECO:0000256" key="5">
    <source>
        <dbReference type="ARBA" id="ARBA00023239"/>
    </source>
</evidence>
<evidence type="ECO:0000259" key="8">
    <source>
        <dbReference type="SMART" id="SM00934"/>
    </source>
</evidence>
<evidence type="ECO:0000256" key="7">
    <source>
        <dbReference type="NCBIfam" id="TIGR02127"/>
    </source>
</evidence>
<dbReference type="GO" id="GO:0004590">
    <property type="term" value="F:orotidine-5'-phosphate decarboxylase activity"/>
    <property type="evidence" value="ECO:0007669"/>
    <property type="project" value="UniProtKB-UniRule"/>
</dbReference>
<dbReference type="Proteomes" id="UP000245533">
    <property type="component" value="Unassembled WGS sequence"/>
</dbReference>
<keyword evidence="10" id="KW-1185">Reference proteome</keyword>
<dbReference type="PANTHER" id="PTHR43375">
    <property type="entry name" value="OROTIDINE 5'-PHOSPHATE DECARBOXYLASE"/>
    <property type="match status" value="1"/>
</dbReference>
<dbReference type="GO" id="GO:0006207">
    <property type="term" value="P:'de novo' pyrimidine nucleobase biosynthetic process"/>
    <property type="evidence" value="ECO:0007669"/>
    <property type="project" value="InterPro"/>
</dbReference>
<dbReference type="InterPro" id="IPR013785">
    <property type="entry name" value="Aldolase_TIM"/>
</dbReference>
<dbReference type="EMBL" id="QGGB01000010">
    <property type="protein sequence ID" value="PWN05393.1"/>
    <property type="molecule type" value="Genomic_DNA"/>
</dbReference>
<dbReference type="InterPro" id="IPR011995">
    <property type="entry name" value="OMPdecase_type-2"/>
</dbReference>
<evidence type="ECO:0000256" key="3">
    <source>
        <dbReference type="ARBA" id="ARBA00022793"/>
    </source>
</evidence>
<protein>
    <recommendedName>
        <fullName evidence="7">Orotidine-5'-phosphate decarboxylase</fullName>
        <ecNumber evidence="7">4.1.1.23</ecNumber>
    </recommendedName>
</protein>
<dbReference type="AlphaFoldDB" id="A0A316TLD5"/>
<comment type="catalytic activity">
    <reaction evidence="6">
        <text>orotidine 5'-phosphate + H(+) = UMP + CO2</text>
        <dbReference type="Rhea" id="RHEA:11596"/>
        <dbReference type="ChEBI" id="CHEBI:15378"/>
        <dbReference type="ChEBI" id="CHEBI:16526"/>
        <dbReference type="ChEBI" id="CHEBI:57538"/>
        <dbReference type="ChEBI" id="CHEBI:57865"/>
        <dbReference type="EC" id="4.1.1.23"/>
    </reaction>
</comment>
<evidence type="ECO:0000313" key="9">
    <source>
        <dbReference type="EMBL" id="PWN05393.1"/>
    </source>
</evidence>
<dbReference type="PANTHER" id="PTHR43375:SF1">
    <property type="entry name" value="OROTIDINE 5'-PHOSPHATE DECARBOXYLASE"/>
    <property type="match status" value="1"/>
</dbReference>